<dbReference type="SUPFAM" id="SSF50685">
    <property type="entry name" value="Barwin-like endoglucanases"/>
    <property type="match status" value="1"/>
</dbReference>
<dbReference type="InterPro" id="IPR010611">
    <property type="entry name" value="3D_dom"/>
</dbReference>
<dbReference type="eggNOG" id="COG3584">
    <property type="taxonomic scope" value="Bacteria"/>
</dbReference>
<dbReference type="AlphaFoldDB" id="F6DLY3"/>
<dbReference type="OrthoDB" id="9798935at2"/>
<dbReference type="InterPro" id="IPR007137">
    <property type="entry name" value="DUF348"/>
</dbReference>
<evidence type="ECO:0000256" key="1">
    <source>
        <dbReference type="ARBA" id="ARBA00022729"/>
    </source>
</evidence>
<dbReference type="Proteomes" id="UP000009234">
    <property type="component" value="Chromosome"/>
</dbReference>
<accession>F6DLY3</accession>
<keyword evidence="2" id="KW-0812">Transmembrane</keyword>
<reference evidence="4 5" key="2">
    <citation type="journal article" date="2012" name="Stand. Genomic Sci.">
        <title>Complete genome sequence of the sulfate-reducing firmicute Desulfotomaculum ruminis type strain (DL(T)).</title>
        <authorList>
            <person name="Spring S."/>
            <person name="Visser M."/>
            <person name="Lu M."/>
            <person name="Copeland A."/>
            <person name="Lapidus A."/>
            <person name="Lucas S."/>
            <person name="Cheng J.F."/>
            <person name="Han C."/>
            <person name="Tapia R."/>
            <person name="Goodwin L.A."/>
            <person name="Pitluck S."/>
            <person name="Ivanova N."/>
            <person name="Land M."/>
            <person name="Hauser L."/>
            <person name="Larimer F."/>
            <person name="Rohde M."/>
            <person name="Goker M."/>
            <person name="Detter J.C."/>
            <person name="Kyrpides N.C."/>
            <person name="Woyke T."/>
            <person name="Schaap P.J."/>
            <person name="Plugge C.M."/>
            <person name="Muyzer G."/>
            <person name="Kuever J."/>
            <person name="Pereira I.A."/>
            <person name="Parshina S.N."/>
            <person name="Bernier-Latmani R."/>
            <person name="Stams A.J."/>
            <person name="Klenk H.P."/>
        </authorList>
    </citation>
    <scope>NUCLEOTIDE SEQUENCE [LARGE SCALE GENOMIC DNA]</scope>
    <source>
        <strain evidence="5">ATCC 23193 / DSM 2154 / NCIB 8452 / DL</strain>
    </source>
</reference>
<dbReference type="HOGENOM" id="CLU_036884_0_0_9"/>
<organism evidence="4 5">
    <name type="scientific">Desulforamulus ruminis (strain ATCC 23193 / DSM 2154 / NCIMB 8452 / DL)</name>
    <name type="common">Desulfotomaculum ruminis</name>
    <dbReference type="NCBI Taxonomy" id="696281"/>
    <lineage>
        <taxon>Bacteria</taxon>
        <taxon>Bacillati</taxon>
        <taxon>Bacillota</taxon>
        <taxon>Clostridia</taxon>
        <taxon>Eubacteriales</taxon>
        <taxon>Peptococcaceae</taxon>
        <taxon>Desulforamulus</taxon>
    </lineage>
</organism>
<dbReference type="GO" id="GO:0004553">
    <property type="term" value="F:hydrolase activity, hydrolyzing O-glycosyl compounds"/>
    <property type="evidence" value="ECO:0007669"/>
    <property type="project" value="InterPro"/>
</dbReference>
<dbReference type="Gene3D" id="2.40.40.10">
    <property type="entry name" value="RlpA-like domain"/>
    <property type="match status" value="1"/>
</dbReference>
<evidence type="ECO:0000313" key="5">
    <source>
        <dbReference type="Proteomes" id="UP000009234"/>
    </source>
</evidence>
<dbReference type="EMBL" id="CP002780">
    <property type="protein sequence ID" value="AEG58426.1"/>
    <property type="molecule type" value="Genomic_DNA"/>
</dbReference>
<dbReference type="Pfam" id="PF06725">
    <property type="entry name" value="3D"/>
    <property type="match status" value="1"/>
</dbReference>
<dbReference type="PROSITE" id="PS51109">
    <property type="entry name" value="G5"/>
    <property type="match status" value="1"/>
</dbReference>
<dbReference type="CDD" id="cd14667">
    <property type="entry name" value="3D_containing_proteins"/>
    <property type="match status" value="1"/>
</dbReference>
<keyword evidence="5" id="KW-1185">Reference proteome</keyword>
<dbReference type="GO" id="GO:0019867">
    <property type="term" value="C:outer membrane"/>
    <property type="evidence" value="ECO:0007669"/>
    <property type="project" value="InterPro"/>
</dbReference>
<dbReference type="GO" id="GO:0009254">
    <property type="term" value="P:peptidoglycan turnover"/>
    <property type="evidence" value="ECO:0007669"/>
    <property type="project" value="InterPro"/>
</dbReference>
<dbReference type="STRING" id="696281.Desru_0125"/>
<feature type="domain" description="G5" evidence="3">
    <location>
        <begin position="131"/>
        <end position="211"/>
    </location>
</feature>
<evidence type="ECO:0000256" key="2">
    <source>
        <dbReference type="SAM" id="Phobius"/>
    </source>
</evidence>
<dbReference type="PANTHER" id="PTHR39160">
    <property type="entry name" value="CELL WALL-BINDING PROTEIN YOCH"/>
    <property type="match status" value="1"/>
</dbReference>
<dbReference type="InterPro" id="IPR036908">
    <property type="entry name" value="RlpA-like_sf"/>
</dbReference>
<dbReference type="InterPro" id="IPR059180">
    <property type="entry name" value="3D_YorM"/>
</dbReference>
<dbReference type="PANTHER" id="PTHR39160:SF4">
    <property type="entry name" value="RESUSCITATION-PROMOTING FACTOR RPFB"/>
    <property type="match status" value="1"/>
</dbReference>
<evidence type="ECO:0000313" key="4">
    <source>
        <dbReference type="EMBL" id="AEG58426.1"/>
    </source>
</evidence>
<reference evidence="5" key="1">
    <citation type="submission" date="2011-05" db="EMBL/GenBank/DDBJ databases">
        <title>Complete sequence of Desulfotomaculum ruminis DSM 2154.</title>
        <authorList>
            <person name="Lucas S."/>
            <person name="Copeland A."/>
            <person name="Lapidus A."/>
            <person name="Cheng J.-F."/>
            <person name="Goodwin L."/>
            <person name="Pitluck S."/>
            <person name="Lu M."/>
            <person name="Detter J.C."/>
            <person name="Han C."/>
            <person name="Tapia R."/>
            <person name="Land M."/>
            <person name="Hauser L."/>
            <person name="Kyrpides N."/>
            <person name="Ivanova N."/>
            <person name="Mikhailova N."/>
            <person name="Pagani I."/>
            <person name="Stams A.J.M."/>
            <person name="Plugge C.M."/>
            <person name="Muyzer G."/>
            <person name="Kuever J."/>
            <person name="Parshina S.N."/>
            <person name="Ivanova A.E."/>
            <person name="Nazina T.N."/>
            <person name="Brambilla E."/>
            <person name="Spring S."/>
            <person name="Klenk H.-P."/>
            <person name="Woyke T."/>
        </authorList>
    </citation>
    <scope>NUCLEOTIDE SEQUENCE [LARGE SCALE GENOMIC DNA]</scope>
    <source>
        <strain evidence="5">ATCC 23193 / DSM 2154 / NCIB 8452 / DL</strain>
    </source>
</reference>
<proteinExistence type="predicted"/>
<keyword evidence="1" id="KW-0732">Signal</keyword>
<name>F6DLY3_DESRL</name>
<dbReference type="KEGG" id="dru:Desru_0125"/>
<sequence>MDWCPVEWPPRSKSCTVDLKHKRESCKKAFLAGMLGIFLLLSMTGLALGYAVWTKEIDGGQTLARVSGYIQDRILGQVTVHLTVDGKRTTIKSTGRTVQEVLEQQGIKMNSQDVVHPARSATLERDMDIKVTRVLVKRETQEVSLPFATKYISNPEMPKGFSKKISEGQAGTELQIWELQYEDGIEVSRTCVSKEIQKEPVDCIIQVGVQSSVSRGGQSLRFSQAYDMLATGYTYTGYKTASGRNPGPGVAAVDPRVVPLGTRLYIEGYGRAVALDTGGMIKGNRIDLFFETQNQALSWGARKTRVYVLE</sequence>
<keyword evidence="2" id="KW-0472">Membrane</keyword>
<dbReference type="Pfam" id="PF03990">
    <property type="entry name" value="DUF348"/>
    <property type="match status" value="1"/>
</dbReference>
<feature type="transmembrane region" description="Helical" evidence="2">
    <location>
        <begin position="29"/>
        <end position="53"/>
    </location>
</feature>
<evidence type="ECO:0000259" key="3">
    <source>
        <dbReference type="PROSITE" id="PS51109"/>
    </source>
</evidence>
<dbReference type="Pfam" id="PF07501">
    <property type="entry name" value="G5"/>
    <property type="match status" value="1"/>
</dbReference>
<dbReference type="InterPro" id="IPR011098">
    <property type="entry name" value="G5_dom"/>
</dbReference>
<gene>
    <name evidence="4" type="ordered locus">Desru_0125</name>
</gene>
<protein>
    <submittedName>
        <fullName evidence="4">3D domain-containing protein</fullName>
    </submittedName>
</protein>
<dbReference type="RefSeq" id="WP_013840208.1">
    <property type="nucleotide sequence ID" value="NC_015589.1"/>
</dbReference>
<dbReference type="InterPro" id="IPR051933">
    <property type="entry name" value="Resuscitation_pf_RpfB"/>
</dbReference>
<dbReference type="Gene3D" id="2.20.230.10">
    <property type="entry name" value="Resuscitation-promoting factor rpfb"/>
    <property type="match status" value="1"/>
</dbReference>
<keyword evidence="2" id="KW-1133">Transmembrane helix</keyword>
<dbReference type="SMART" id="SM01208">
    <property type="entry name" value="G5"/>
    <property type="match status" value="1"/>
</dbReference>